<accession>A0A9W7FC04</accession>
<keyword evidence="4" id="KW-0472">Membrane</keyword>
<dbReference type="PANTHER" id="PTHR11225:SF4">
    <property type="entry name" value="NUCLEAR PORE COMPLEX PROTEIN NUP93"/>
    <property type="match status" value="1"/>
</dbReference>
<dbReference type="GO" id="GO:0005643">
    <property type="term" value="C:nuclear pore"/>
    <property type="evidence" value="ECO:0007669"/>
    <property type="project" value="UniProtKB-SubCell"/>
</dbReference>
<dbReference type="Pfam" id="PF04097">
    <property type="entry name" value="Nic96"/>
    <property type="match status" value="2"/>
</dbReference>
<protein>
    <recommendedName>
        <fullName evidence="4">Nuclear pore protein</fullName>
    </recommendedName>
</protein>
<dbReference type="GO" id="GO:0017056">
    <property type="term" value="F:structural constituent of nuclear pore"/>
    <property type="evidence" value="ECO:0007669"/>
    <property type="project" value="InterPro"/>
</dbReference>
<keyword evidence="4" id="KW-0811">Translocation</keyword>
<keyword evidence="6" id="KW-1185">Reference proteome</keyword>
<proteinExistence type="inferred from homology"/>
<dbReference type="AlphaFoldDB" id="A0A9W7FC04"/>
<evidence type="ECO:0000256" key="4">
    <source>
        <dbReference type="RuleBase" id="RU364035"/>
    </source>
</evidence>
<comment type="subcellular location">
    <subcellularLocation>
        <location evidence="1">Nucleus envelope</location>
    </subcellularLocation>
    <subcellularLocation>
        <location evidence="4">Nucleus</location>
        <location evidence="4">Nuclear pore complex</location>
    </subcellularLocation>
</comment>
<dbReference type="PANTHER" id="PTHR11225">
    <property type="entry name" value="NUCLEAR PORE COMPLEX PROTEIN NUP93 NUCLEOPORIN NUP93 DEAD EYE PROTEIN"/>
    <property type="match status" value="1"/>
</dbReference>
<evidence type="ECO:0000313" key="6">
    <source>
        <dbReference type="Proteomes" id="UP001165082"/>
    </source>
</evidence>
<reference evidence="5" key="1">
    <citation type="submission" date="2022-07" db="EMBL/GenBank/DDBJ databases">
        <title>Genome analysis of Parmales, a sister group of diatoms, reveals the evolutionary specialization of diatoms from phago-mixotrophs to photoautotrophs.</title>
        <authorList>
            <person name="Ban H."/>
            <person name="Sato S."/>
            <person name="Yoshikawa S."/>
            <person name="Kazumasa Y."/>
            <person name="Nakamura Y."/>
            <person name="Ichinomiya M."/>
            <person name="Saitoh K."/>
            <person name="Sato N."/>
            <person name="Blanc-Mathieu R."/>
            <person name="Endo H."/>
            <person name="Kuwata A."/>
            <person name="Ogata H."/>
        </authorList>
    </citation>
    <scope>NUCLEOTIDE SEQUENCE</scope>
</reference>
<evidence type="ECO:0000256" key="3">
    <source>
        <dbReference type="ARBA" id="ARBA00023242"/>
    </source>
</evidence>
<keyword evidence="4" id="KW-0653">Protein transport</keyword>
<gene>
    <name evidence="5" type="ORF">TrRE_jg11955</name>
</gene>
<evidence type="ECO:0000256" key="1">
    <source>
        <dbReference type="ARBA" id="ARBA00004259"/>
    </source>
</evidence>
<keyword evidence="4" id="KW-0509">mRNA transport</keyword>
<evidence type="ECO:0000313" key="5">
    <source>
        <dbReference type="EMBL" id="GMI09390.1"/>
    </source>
</evidence>
<evidence type="ECO:0000256" key="2">
    <source>
        <dbReference type="ARBA" id="ARBA00010186"/>
    </source>
</evidence>
<feature type="non-terminal residue" evidence="5">
    <location>
        <position position="1"/>
    </location>
</feature>
<dbReference type="OrthoDB" id="1918363at2759"/>
<dbReference type="InterPro" id="IPR007231">
    <property type="entry name" value="Nucleoporin_int_Nup93/Nic96"/>
</dbReference>
<name>A0A9W7FC04_9STRA</name>
<keyword evidence="4" id="KW-0813">Transport</keyword>
<comment type="similarity">
    <text evidence="2 4">Belongs to the nucleoporin interacting component (NIC) family.</text>
</comment>
<keyword evidence="3 4" id="KW-0539">Nucleus</keyword>
<dbReference type="GO" id="GO:0016973">
    <property type="term" value="P:poly(A)+ mRNA export from nucleus"/>
    <property type="evidence" value="ECO:0007669"/>
    <property type="project" value="TreeGrafter"/>
</dbReference>
<sequence>WGPGHFQKDSGNDSWAYAYPLLVAQQWEKALTHLAENSSEGLLEATHLAITLGNSRVFGVPGSPGNQLLASLLVSYSTSIQNRDPEAALEYLVLMPGDPGSIRMQVKRLLLQTGAYSILAGVVNRLLYECGEELVREGGGAGIGGAAELFSLAGQYGALLSLLNRELATRLNAWEGDAESEGRKFWKNAAVNFQQAHLAHGRTHVIEVLEQEGSLAVGETFQLLLNLMSFFDKFRMGEFEGAWALLDMLNLLPRAESELPTRVSGFHGNLDNVVKTHFPQIVLTGMECLFHQHTSVKQSILGSGAAGTSGGSILQTAAVASMERRLVEIRERARLLVTYTGLLHHKMPGDANAQIARMEAYMM</sequence>
<comment type="caution">
    <text evidence="5">The sequence shown here is derived from an EMBL/GenBank/DDBJ whole genome shotgun (WGS) entry which is preliminary data.</text>
</comment>
<organism evidence="5 6">
    <name type="scientific">Triparma retinervis</name>
    <dbReference type="NCBI Taxonomy" id="2557542"/>
    <lineage>
        <taxon>Eukaryota</taxon>
        <taxon>Sar</taxon>
        <taxon>Stramenopiles</taxon>
        <taxon>Ochrophyta</taxon>
        <taxon>Bolidophyceae</taxon>
        <taxon>Parmales</taxon>
        <taxon>Triparmaceae</taxon>
        <taxon>Triparma</taxon>
    </lineage>
</organism>
<keyword evidence="4" id="KW-0906">Nuclear pore complex</keyword>
<dbReference type="GO" id="GO:0006606">
    <property type="term" value="P:protein import into nucleus"/>
    <property type="evidence" value="ECO:0007669"/>
    <property type="project" value="TreeGrafter"/>
</dbReference>
<dbReference type="EMBL" id="BRXZ01000314">
    <property type="protein sequence ID" value="GMI09390.1"/>
    <property type="molecule type" value="Genomic_DNA"/>
</dbReference>
<dbReference type="Proteomes" id="UP001165082">
    <property type="component" value="Unassembled WGS sequence"/>
</dbReference>